<accession>A0A6G4QWY4</accession>
<feature type="transmembrane region" description="Helical" evidence="1">
    <location>
        <begin position="50"/>
        <end position="69"/>
    </location>
</feature>
<evidence type="ECO:0000313" key="2">
    <source>
        <dbReference type="EMBL" id="NGM49448.1"/>
    </source>
</evidence>
<feature type="transmembrane region" description="Helical" evidence="1">
    <location>
        <begin position="76"/>
        <end position="98"/>
    </location>
</feature>
<dbReference type="RefSeq" id="WP_165257383.1">
    <property type="nucleotide sequence ID" value="NZ_JAAKGT010000002.1"/>
</dbReference>
<evidence type="ECO:0000256" key="1">
    <source>
        <dbReference type="SAM" id="Phobius"/>
    </source>
</evidence>
<comment type="caution">
    <text evidence="2">The sequence shown here is derived from an EMBL/GenBank/DDBJ whole genome shotgun (WGS) entry which is preliminary data.</text>
</comment>
<protein>
    <submittedName>
        <fullName evidence="2">Uncharacterized protein</fullName>
    </submittedName>
</protein>
<reference evidence="2" key="1">
    <citation type="submission" date="2020-02" db="EMBL/GenBank/DDBJ databases">
        <authorList>
            <person name="Gao J."/>
            <person name="Sun J."/>
        </authorList>
    </citation>
    <scope>NUCLEOTIDE SEQUENCE</scope>
    <source>
        <strain evidence="2">602-2</strain>
    </source>
</reference>
<dbReference type="EMBL" id="JAAKGT010000002">
    <property type="protein sequence ID" value="NGM49448.1"/>
    <property type="molecule type" value="Genomic_DNA"/>
</dbReference>
<name>A0A6G4QWY4_9CAUL</name>
<organism evidence="2">
    <name type="scientific">Caulobacter sp. 602-2</name>
    <dbReference type="NCBI Taxonomy" id="2710887"/>
    <lineage>
        <taxon>Bacteria</taxon>
        <taxon>Pseudomonadati</taxon>
        <taxon>Pseudomonadota</taxon>
        <taxon>Alphaproteobacteria</taxon>
        <taxon>Caulobacterales</taxon>
        <taxon>Caulobacteraceae</taxon>
        <taxon>Caulobacter</taxon>
    </lineage>
</organism>
<sequence>MSEATKPSPRKRLLGAVEIVVGLVFLWMALGDRIQRFAASGGREEAGYLGGLLGLFLAGLLVMVLLGLIGRLKGRAAAYGYLAVFSGVWLAFVAWALWSAEAFGAWLTGAGLAFGPILIVWGVVFGYLRKAPRQ</sequence>
<proteinExistence type="predicted"/>
<dbReference type="AlphaFoldDB" id="A0A6G4QWY4"/>
<keyword evidence="1" id="KW-0472">Membrane</keyword>
<keyword evidence="1" id="KW-1133">Transmembrane helix</keyword>
<feature type="transmembrane region" description="Helical" evidence="1">
    <location>
        <begin position="104"/>
        <end position="128"/>
    </location>
</feature>
<keyword evidence="1" id="KW-0812">Transmembrane</keyword>
<gene>
    <name evidence="2" type="ORF">G5B46_07510</name>
</gene>
<feature type="transmembrane region" description="Helical" evidence="1">
    <location>
        <begin position="12"/>
        <end position="30"/>
    </location>
</feature>